<comment type="subcellular location">
    <subcellularLocation>
        <location evidence="1 10">Cell outer membrane</location>
        <topology evidence="1 10">Multi-pass membrane protein</topology>
    </subcellularLocation>
</comment>
<dbReference type="InterPro" id="IPR012910">
    <property type="entry name" value="Plug_dom"/>
</dbReference>
<evidence type="ECO:0000256" key="3">
    <source>
        <dbReference type="ARBA" id="ARBA00022452"/>
    </source>
</evidence>
<protein>
    <submittedName>
        <fullName evidence="15">TonB-linked outer membrane protein, SusC/RagA family</fullName>
    </submittedName>
</protein>
<dbReference type="PANTHER" id="PTHR30069">
    <property type="entry name" value="TONB-DEPENDENT OUTER MEMBRANE RECEPTOR"/>
    <property type="match status" value="1"/>
</dbReference>
<dbReference type="SUPFAM" id="SSF49464">
    <property type="entry name" value="Carboxypeptidase regulatory domain-like"/>
    <property type="match status" value="1"/>
</dbReference>
<dbReference type="AlphaFoldDB" id="A0A170YIF6"/>
<dbReference type="PROSITE" id="PS52016">
    <property type="entry name" value="TONB_DEPENDENT_REC_3"/>
    <property type="match status" value="1"/>
</dbReference>
<dbReference type="STRING" id="681398.PJIAN_1418"/>
<evidence type="ECO:0000256" key="6">
    <source>
        <dbReference type="ARBA" id="ARBA00023077"/>
    </source>
</evidence>
<evidence type="ECO:0000256" key="12">
    <source>
        <dbReference type="SAM" id="SignalP"/>
    </source>
</evidence>
<name>A0A170YIF6_9BACT</name>
<dbReference type="PANTHER" id="PTHR30069:SF29">
    <property type="entry name" value="HEMOGLOBIN AND HEMOGLOBIN-HAPTOGLOBIN-BINDING PROTEIN 1-RELATED"/>
    <property type="match status" value="1"/>
</dbReference>
<keyword evidence="6 11" id="KW-0798">TonB box</keyword>
<evidence type="ECO:0000313" key="15">
    <source>
        <dbReference type="EMBL" id="GAT61832.1"/>
    </source>
</evidence>
<keyword evidence="16" id="KW-1185">Reference proteome</keyword>
<keyword evidence="7 10" id="KW-0472">Membrane</keyword>
<dbReference type="Pfam" id="PF13715">
    <property type="entry name" value="CarbopepD_reg_2"/>
    <property type="match status" value="1"/>
</dbReference>
<dbReference type="InterPro" id="IPR039426">
    <property type="entry name" value="TonB-dep_rcpt-like"/>
</dbReference>
<dbReference type="InterPro" id="IPR008969">
    <property type="entry name" value="CarboxyPept-like_regulatory"/>
</dbReference>
<keyword evidence="3 10" id="KW-1134">Transmembrane beta strand</keyword>
<dbReference type="Gene3D" id="2.40.170.20">
    <property type="entry name" value="TonB-dependent receptor, beta-barrel domain"/>
    <property type="match status" value="1"/>
</dbReference>
<dbReference type="Pfam" id="PF07715">
    <property type="entry name" value="Plug"/>
    <property type="match status" value="1"/>
</dbReference>
<reference evidence="16" key="2">
    <citation type="journal article" date="2017" name="Genome Announc.">
        <title>Draft genome sequence of Paludibacter jiangxiensis NM7(T), a propionate-producing fermentative bacterium.</title>
        <authorList>
            <person name="Qiu Y.-L."/>
            <person name="Tourlousse D.M."/>
            <person name="Matsuura N."/>
            <person name="Ohashi A."/>
            <person name="Sekiguchi Y."/>
        </authorList>
    </citation>
    <scope>NUCLEOTIDE SEQUENCE [LARGE SCALE GENOMIC DNA]</scope>
    <source>
        <strain evidence="16">NM7</strain>
    </source>
</reference>
<dbReference type="OrthoDB" id="9768177at2"/>
<evidence type="ECO:0000256" key="11">
    <source>
        <dbReference type="RuleBase" id="RU003357"/>
    </source>
</evidence>
<dbReference type="Proteomes" id="UP000076586">
    <property type="component" value="Unassembled WGS sequence"/>
</dbReference>
<evidence type="ECO:0000256" key="4">
    <source>
        <dbReference type="ARBA" id="ARBA00022692"/>
    </source>
</evidence>
<evidence type="ECO:0000256" key="7">
    <source>
        <dbReference type="ARBA" id="ARBA00023136"/>
    </source>
</evidence>
<dbReference type="SUPFAM" id="SSF56935">
    <property type="entry name" value="Porins"/>
    <property type="match status" value="1"/>
</dbReference>
<feature type="chain" id="PRO_5007904835" evidence="12">
    <location>
        <begin position="20"/>
        <end position="1089"/>
    </location>
</feature>
<dbReference type="NCBIfam" id="TIGR04057">
    <property type="entry name" value="SusC_RagA_signa"/>
    <property type="match status" value="1"/>
</dbReference>
<evidence type="ECO:0000259" key="13">
    <source>
        <dbReference type="Pfam" id="PF00593"/>
    </source>
</evidence>
<accession>A0A170YIF6</accession>
<dbReference type="InterPro" id="IPR023997">
    <property type="entry name" value="TonB-dep_OMP_SusC/RagA_CS"/>
</dbReference>
<evidence type="ECO:0000256" key="8">
    <source>
        <dbReference type="ARBA" id="ARBA00023170"/>
    </source>
</evidence>
<dbReference type="Gene3D" id="2.60.40.1120">
    <property type="entry name" value="Carboxypeptidase-like, regulatory domain"/>
    <property type="match status" value="1"/>
</dbReference>
<evidence type="ECO:0000256" key="1">
    <source>
        <dbReference type="ARBA" id="ARBA00004571"/>
    </source>
</evidence>
<comment type="similarity">
    <text evidence="10 11">Belongs to the TonB-dependent receptor family.</text>
</comment>
<dbReference type="GO" id="GO:0044718">
    <property type="term" value="P:siderophore transmembrane transport"/>
    <property type="evidence" value="ECO:0007669"/>
    <property type="project" value="TreeGrafter"/>
</dbReference>
<dbReference type="RefSeq" id="WP_068701540.1">
    <property type="nucleotide sequence ID" value="NZ_BDCR01000001.1"/>
</dbReference>
<keyword evidence="4 10" id="KW-0812">Transmembrane</keyword>
<proteinExistence type="inferred from homology"/>
<gene>
    <name evidence="15" type="ORF">PJIAN_1418</name>
</gene>
<feature type="domain" description="TonB-dependent receptor plug" evidence="14">
    <location>
        <begin position="113"/>
        <end position="235"/>
    </location>
</feature>
<dbReference type="InterPro" id="IPR000531">
    <property type="entry name" value="Beta-barrel_TonB"/>
</dbReference>
<keyword evidence="9 10" id="KW-0998">Cell outer membrane</keyword>
<evidence type="ECO:0000256" key="10">
    <source>
        <dbReference type="PROSITE-ProRule" id="PRU01360"/>
    </source>
</evidence>
<evidence type="ECO:0000259" key="14">
    <source>
        <dbReference type="Pfam" id="PF07715"/>
    </source>
</evidence>
<dbReference type="NCBIfam" id="TIGR04056">
    <property type="entry name" value="OMP_RagA_SusC"/>
    <property type="match status" value="1"/>
</dbReference>
<evidence type="ECO:0000313" key="16">
    <source>
        <dbReference type="Proteomes" id="UP000076586"/>
    </source>
</evidence>
<evidence type="ECO:0000256" key="9">
    <source>
        <dbReference type="ARBA" id="ARBA00023237"/>
    </source>
</evidence>
<dbReference type="Gene3D" id="2.170.130.10">
    <property type="entry name" value="TonB-dependent receptor, plug domain"/>
    <property type="match status" value="1"/>
</dbReference>
<dbReference type="InterPro" id="IPR037066">
    <property type="entry name" value="Plug_dom_sf"/>
</dbReference>
<dbReference type="InterPro" id="IPR036942">
    <property type="entry name" value="Beta-barrel_TonB_sf"/>
</dbReference>
<keyword evidence="8" id="KW-0675">Receptor</keyword>
<comment type="caution">
    <text evidence="15">The sequence shown here is derived from an EMBL/GenBank/DDBJ whole genome shotgun (WGS) entry which is preliminary data.</text>
</comment>
<evidence type="ECO:0000256" key="2">
    <source>
        <dbReference type="ARBA" id="ARBA00022448"/>
    </source>
</evidence>
<sequence length="1089" mass="118901">MRKAITLLCLLIGMSWASAQTKITGTVVSADDGQPVIGATVLVKGTSAGTITDSDGKFAVSLPANGKKLVFSYVGMITTEMDAKSGMRVVMNSDSKQISEVVVTALGISKEKKALGYAVQDVKSDQLNKTSQLNVANALQGKISGVQITQAGGAVGASQRILIRGNSSFNSNDPLIVIDGVPMDGGAGSQYGSDGKGILDTGSGLNDINPNDIENISVLKGGSAALYGMRAGNGVILITTKKGKSSTGKMKINYDGSFTVDNIYHLPKYQNKYGQGYQGSEYYYNAYLKSGDVPAGTSYQDYATGNYAGSADVGAGFNYVDGKGSGFNDADDESWGPRLDIGLKIPQFNSPIVNGVRQSTDWISHPNNIKDFFQAGLSQSHDISFSNSSEKGSYRASIGYRDQTGTVPNTDQKRYNVSLSGLYNFNKYISSDFSVTYSKVQSDNLMATGYSSSNPLQSLMQWFGRQVDMKDLKAHYSETDPVTGNPYNWIQAFHVNPYYNLYNNTNSYDRDRVISKGSIFFKPTDWLKFEGRAGYDFYFDKTFQKTLYSTDCPKGWFRQTLEDRHELNADFIAYFDKKFGQFSVDALAGANYRDMTWSESAQGATESNGLTIKGLYTMANVSGSPFTLVDNSHIRSNSVYANASIGYASQAYLEVSARNDWSSTIKDAFFYPSVSLSWIPTETFSSLKSDALSYLKVRANLAQIGNATTAYRTGLNYINPTSEATPTSATINGVGQYYRSHTLNNPNLKPESVNTKEVGVEAAFLKNRIRLDLAFYSKTTTDQIMTVEVPTSTGYRYSLINAGKVTNKGMEVTLSADVIKNANGFNWTTSFNWSKDKSKVVALAEGLDTYTINSDWAVYNYAKVGESWGSLYGAGFKTDDQGRVIIGTNGLPTTVSGKKIGDVTPDWLANWNNEFSYKNLSFGFLLDYRKGGDFFSETQMFTTYTGLLDYTAAGSIRENGVVVGKDVLANKTCVLANGTPNAKTVSADKWFYSYYSNKELDICDGSYLKLREIHLTYSLPKSIISRIKFIEDAKISLISSNVAILWLSKNNQAKIDPESSMGSGNTSVGFESNSCPPTRSTGIKLNLTF</sequence>
<dbReference type="GO" id="GO:0015344">
    <property type="term" value="F:siderophore uptake transmembrane transporter activity"/>
    <property type="evidence" value="ECO:0007669"/>
    <property type="project" value="TreeGrafter"/>
</dbReference>
<dbReference type="EMBL" id="BDCR01000001">
    <property type="protein sequence ID" value="GAT61832.1"/>
    <property type="molecule type" value="Genomic_DNA"/>
</dbReference>
<dbReference type="InterPro" id="IPR023996">
    <property type="entry name" value="TonB-dep_OMP_SusC/RagA"/>
</dbReference>
<keyword evidence="2 10" id="KW-0813">Transport</keyword>
<dbReference type="GO" id="GO:0009279">
    <property type="term" value="C:cell outer membrane"/>
    <property type="evidence" value="ECO:0007669"/>
    <property type="project" value="UniProtKB-SubCell"/>
</dbReference>
<organism evidence="15 16">
    <name type="scientific">Paludibacter jiangxiensis</name>
    <dbReference type="NCBI Taxonomy" id="681398"/>
    <lineage>
        <taxon>Bacteria</taxon>
        <taxon>Pseudomonadati</taxon>
        <taxon>Bacteroidota</taxon>
        <taxon>Bacteroidia</taxon>
        <taxon>Bacteroidales</taxon>
        <taxon>Paludibacteraceae</taxon>
        <taxon>Paludibacter</taxon>
    </lineage>
</organism>
<reference evidence="16" key="1">
    <citation type="submission" date="2016-04" db="EMBL/GenBank/DDBJ databases">
        <title>Draft genome sequence of Paludibacter jiangxiensis strain NM7.</title>
        <authorList>
            <person name="Qiu Y."/>
            <person name="Matsuura N."/>
            <person name="Ohashi A."/>
            <person name="Tourlousse M.D."/>
            <person name="Sekiguchi Y."/>
        </authorList>
    </citation>
    <scope>NUCLEOTIDE SEQUENCE [LARGE SCALE GENOMIC DNA]</scope>
    <source>
        <strain evidence="16">NM7</strain>
    </source>
</reference>
<keyword evidence="5 12" id="KW-0732">Signal</keyword>
<dbReference type="Pfam" id="PF00593">
    <property type="entry name" value="TonB_dep_Rec_b-barrel"/>
    <property type="match status" value="1"/>
</dbReference>
<feature type="domain" description="TonB-dependent receptor-like beta-barrel" evidence="13">
    <location>
        <begin position="483"/>
        <end position="923"/>
    </location>
</feature>
<feature type="signal peptide" evidence="12">
    <location>
        <begin position="1"/>
        <end position="19"/>
    </location>
</feature>
<evidence type="ECO:0000256" key="5">
    <source>
        <dbReference type="ARBA" id="ARBA00022729"/>
    </source>
</evidence>